<dbReference type="Pfam" id="PF00240">
    <property type="entry name" value="ubiquitin"/>
    <property type="match status" value="1"/>
</dbReference>
<dbReference type="AlphaFoldDB" id="A0A9D3PH99"/>
<sequence length="141" mass="14933">MMATTMYAPGPALGSMPACTRGQVQCPVRGDPPAPVPQPFHAGFESSTHASLFPVTEACTPPGPITVHVLDGSSGRKVSMSLEKSDTIGKLQKMFLQERPDPARSLDLACNGKPVLAHQTLAELRVKEGVTFVTYQKCIGG</sequence>
<dbReference type="InterPro" id="IPR029071">
    <property type="entry name" value="Ubiquitin-like_domsf"/>
</dbReference>
<evidence type="ECO:0000259" key="1">
    <source>
        <dbReference type="PROSITE" id="PS50053"/>
    </source>
</evidence>
<comment type="caution">
    <text evidence="2">The sequence shown here is derived from an EMBL/GenBank/DDBJ whole genome shotgun (WGS) entry which is preliminary data.</text>
</comment>
<dbReference type="SUPFAM" id="SSF54236">
    <property type="entry name" value="Ubiquitin-like"/>
    <property type="match status" value="1"/>
</dbReference>
<evidence type="ECO:0000313" key="3">
    <source>
        <dbReference type="Proteomes" id="UP001046870"/>
    </source>
</evidence>
<protein>
    <recommendedName>
        <fullName evidence="1">Ubiquitin-like domain-containing protein</fullName>
    </recommendedName>
</protein>
<proteinExistence type="predicted"/>
<evidence type="ECO:0000313" key="2">
    <source>
        <dbReference type="EMBL" id="KAG7458546.1"/>
    </source>
</evidence>
<dbReference type="Proteomes" id="UP001046870">
    <property type="component" value="Chromosome 20"/>
</dbReference>
<feature type="domain" description="Ubiquitin-like" evidence="1">
    <location>
        <begin position="65"/>
        <end position="141"/>
    </location>
</feature>
<organism evidence="2 3">
    <name type="scientific">Megalops atlanticus</name>
    <name type="common">Tarpon</name>
    <name type="synonym">Clupea gigantea</name>
    <dbReference type="NCBI Taxonomy" id="7932"/>
    <lineage>
        <taxon>Eukaryota</taxon>
        <taxon>Metazoa</taxon>
        <taxon>Chordata</taxon>
        <taxon>Craniata</taxon>
        <taxon>Vertebrata</taxon>
        <taxon>Euteleostomi</taxon>
        <taxon>Actinopterygii</taxon>
        <taxon>Neopterygii</taxon>
        <taxon>Teleostei</taxon>
        <taxon>Elopiformes</taxon>
        <taxon>Megalopidae</taxon>
        <taxon>Megalops</taxon>
    </lineage>
</organism>
<reference evidence="2" key="1">
    <citation type="submission" date="2021-01" db="EMBL/GenBank/DDBJ databases">
        <authorList>
            <person name="Zahm M."/>
            <person name="Roques C."/>
            <person name="Cabau C."/>
            <person name="Klopp C."/>
            <person name="Donnadieu C."/>
            <person name="Jouanno E."/>
            <person name="Lampietro C."/>
            <person name="Louis A."/>
            <person name="Herpin A."/>
            <person name="Echchiki A."/>
            <person name="Berthelot C."/>
            <person name="Parey E."/>
            <person name="Roest-Crollius H."/>
            <person name="Braasch I."/>
            <person name="Postlethwait J."/>
            <person name="Bobe J."/>
            <person name="Montfort J."/>
            <person name="Bouchez O."/>
            <person name="Begum T."/>
            <person name="Mejri S."/>
            <person name="Adams A."/>
            <person name="Chen W.-J."/>
            <person name="Guiguen Y."/>
        </authorList>
    </citation>
    <scope>NUCLEOTIDE SEQUENCE</scope>
    <source>
        <strain evidence="2">YG-15Mar2019-1</strain>
        <tissue evidence="2">Brain</tissue>
    </source>
</reference>
<dbReference type="PROSITE" id="PS50053">
    <property type="entry name" value="UBIQUITIN_2"/>
    <property type="match status" value="1"/>
</dbReference>
<gene>
    <name evidence="2" type="ORF">MATL_G00221670</name>
</gene>
<dbReference type="OrthoDB" id="8905060at2759"/>
<keyword evidence="3" id="KW-1185">Reference proteome</keyword>
<name>A0A9D3PH99_MEGAT</name>
<dbReference type="Gene3D" id="3.10.20.90">
    <property type="entry name" value="Phosphatidylinositol 3-kinase Catalytic Subunit, Chain A, domain 1"/>
    <property type="match status" value="1"/>
</dbReference>
<accession>A0A9D3PH99</accession>
<dbReference type="EMBL" id="JAFDVH010000020">
    <property type="protein sequence ID" value="KAG7458546.1"/>
    <property type="molecule type" value="Genomic_DNA"/>
</dbReference>
<dbReference type="InterPro" id="IPR000626">
    <property type="entry name" value="Ubiquitin-like_dom"/>
</dbReference>